<dbReference type="CDD" id="cd00229">
    <property type="entry name" value="SGNH_hydrolase"/>
    <property type="match status" value="1"/>
</dbReference>
<evidence type="ECO:0000313" key="5">
    <source>
        <dbReference type="EMBL" id="CAA6800552.1"/>
    </source>
</evidence>
<dbReference type="InterPro" id="IPR036514">
    <property type="entry name" value="SGNH_hydro_sf"/>
</dbReference>
<feature type="domain" description="Secretion system C-terminal sorting" evidence="3">
    <location>
        <begin position="681"/>
        <end position="749"/>
    </location>
</feature>
<evidence type="ECO:0008006" key="6">
    <source>
        <dbReference type="Google" id="ProtNLM"/>
    </source>
</evidence>
<dbReference type="GO" id="GO:0016788">
    <property type="term" value="F:hydrolase activity, acting on ester bonds"/>
    <property type="evidence" value="ECO:0007669"/>
    <property type="project" value="UniProtKB-ARBA"/>
</dbReference>
<dbReference type="InterPro" id="IPR044023">
    <property type="entry name" value="Ig_7"/>
</dbReference>
<protein>
    <recommendedName>
        <fullName evidence="6">Secretion system C-terminal sorting domain-containing protein</fullName>
    </recommendedName>
</protein>
<dbReference type="EMBL" id="CACVAQ010000054">
    <property type="protein sequence ID" value="CAA6800552.1"/>
    <property type="molecule type" value="Genomic_DNA"/>
</dbReference>
<keyword evidence="1" id="KW-0732">Signal</keyword>
<gene>
    <name evidence="5" type="ORF">HELGO_WM30323</name>
</gene>
<dbReference type="Pfam" id="PF19081">
    <property type="entry name" value="Ig_7"/>
    <property type="match status" value="1"/>
</dbReference>
<feature type="signal peptide" evidence="1">
    <location>
        <begin position="1"/>
        <end position="19"/>
    </location>
</feature>
<dbReference type="AlphaFoldDB" id="A0A6S6RWX0"/>
<feature type="chain" id="PRO_5027952469" description="Secretion system C-terminal sorting domain-containing protein" evidence="1">
    <location>
        <begin position="20"/>
        <end position="751"/>
    </location>
</feature>
<name>A0A6S6RWX0_9BACT</name>
<dbReference type="Gene3D" id="3.40.50.1110">
    <property type="entry name" value="SGNH hydrolase"/>
    <property type="match status" value="1"/>
</dbReference>
<organism evidence="5">
    <name type="scientific">uncultured Aureispira sp</name>
    <dbReference type="NCBI Taxonomy" id="1331704"/>
    <lineage>
        <taxon>Bacteria</taxon>
        <taxon>Pseudomonadati</taxon>
        <taxon>Bacteroidota</taxon>
        <taxon>Saprospiria</taxon>
        <taxon>Saprospirales</taxon>
        <taxon>Saprospiraceae</taxon>
        <taxon>Aureispira</taxon>
        <taxon>environmental samples</taxon>
    </lineage>
</organism>
<sequence length="751" mass="81377">MKAIILPVLLSFLCLNIQAQVNINPCAQLTDIHVVVLGSSTAAGTGPSTVDSAWVNRYRDYLQAINPQSQVTNLAIGGTTTYHIMPSWFVPPSGRPSTNPNNNVTQAINLGADAIIINMPSNDAANGFGLTEQMHNFIAIANAADSAGIPVWVCTTQPKNFSPAAQAVQTSVRDSILSHFGNFAVDFWTGIADTNDDILPLYDSGDGTHLSTEGHSVLVSRMINEEIPNILADTATTTDYVLSQIYLEHTSICGDSNTLFHAVIGNIGPSDSDSTTVVFYTLDNNSGLLSSQSVFMASPIPVCHLDTVSLLINTYNGVNYDLQAYLSNNNANKSNDTSQVASIYTIGHPTITPFNDTVCVGDTSILRAFGTQPSDTVVWYDAPVGGSIVGFGNQFMLTNLRASQTYYPEVVRGNLHFDESLSTTSTTSTHWNGVMFDLVVLDTITLDSLSTKLNTLGPQTVVAYSRAGSHVGYENNAGAWTIWGTAATNVHTAGAFYSLDYPDKVLFPNDTLGIYLHLQNGSSKLSYLATGNPLMYSNSKLKIIGGSGVSHTFGTTFTPRNWRGEIFYHHGFNPTGDCNTTRLAAHAVVSMPSLDLGPDTLLYQNQSLLLQGTDFINYAWNDNSIGNQLLVDSSNTVLGNNLFWLSASNQYGCMVRDSILITFSINTGRNQIELEELEYSIFPNPSLGNIQLKTSNHQALTLYLFTSDGSLIRQLKSTPNQSIDLSDLAKGVYFISLNQEGKQEIKKLVLY</sequence>
<feature type="domain" description="SGNH hydrolase-type esterase" evidence="2">
    <location>
        <begin position="36"/>
        <end position="216"/>
    </location>
</feature>
<feature type="domain" description="Ig-like" evidence="4">
    <location>
        <begin position="349"/>
        <end position="412"/>
    </location>
</feature>
<dbReference type="Pfam" id="PF13472">
    <property type="entry name" value="Lipase_GDSL_2"/>
    <property type="match status" value="1"/>
</dbReference>
<dbReference type="NCBIfam" id="TIGR04183">
    <property type="entry name" value="Por_Secre_tail"/>
    <property type="match status" value="1"/>
</dbReference>
<dbReference type="InterPro" id="IPR026444">
    <property type="entry name" value="Secre_tail"/>
</dbReference>
<accession>A0A6S6RWX0</accession>
<evidence type="ECO:0000259" key="3">
    <source>
        <dbReference type="Pfam" id="PF18962"/>
    </source>
</evidence>
<dbReference type="SUPFAM" id="SSF52266">
    <property type="entry name" value="SGNH hydrolase"/>
    <property type="match status" value="1"/>
</dbReference>
<evidence type="ECO:0000259" key="2">
    <source>
        <dbReference type="Pfam" id="PF13472"/>
    </source>
</evidence>
<dbReference type="InterPro" id="IPR013830">
    <property type="entry name" value="SGNH_hydro"/>
</dbReference>
<evidence type="ECO:0000259" key="4">
    <source>
        <dbReference type="Pfam" id="PF19081"/>
    </source>
</evidence>
<reference evidence="5" key="1">
    <citation type="submission" date="2020-01" db="EMBL/GenBank/DDBJ databases">
        <authorList>
            <person name="Meier V. D."/>
            <person name="Meier V D."/>
        </authorList>
    </citation>
    <scope>NUCLEOTIDE SEQUENCE</scope>
    <source>
        <strain evidence="5">HLG_WM_MAG_10</strain>
    </source>
</reference>
<evidence type="ECO:0000256" key="1">
    <source>
        <dbReference type="SAM" id="SignalP"/>
    </source>
</evidence>
<proteinExistence type="predicted"/>
<dbReference type="Pfam" id="PF18962">
    <property type="entry name" value="Por_Secre_tail"/>
    <property type="match status" value="1"/>
</dbReference>